<evidence type="ECO:0000313" key="2">
    <source>
        <dbReference type="EMBL" id="WDD97805.1"/>
    </source>
</evidence>
<organism evidence="2 3">
    <name type="scientific">Thalassomonas actiniarum</name>
    <dbReference type="NCBI Taxonomy" id="485447"/>
    <lineage>
        <taxon>Bacteria</taxon>
        <taxon>Pseudomonadati</taxon>
        <taxon>Pseudomonadota</taxon>
        <taxon>Gammaproteobacteria</taxon>
        <taxon>Alteromonadales</taxon>
        <taxon>Colwelliaceae</taxon>
        <taxon>Thalassomonas</taxon>
    </lineage>
</organism>
<sequence length="77" mass="8670">MNEQFDLEKMLKISNVVFWSALGVTLLSLFAVYGFYEYLSIGQQVALHIATIIFAAVFKLGYVLRLVAQKELGLAVR</sequence>
<proteinExistence type="predicted"/>
<protein>
    <submittedName>
        <fullName evidence="2">Uncharacterized protein</fullName>
    </submittedName>
</protein>
<reference evidence="2 3" key="2">
    <citation type="journal article" date="2022" name="Mar. Drugs">
        <title>Bioassay-Guided Fractionation Leads to the Detection of Cholic Acid Generated by the Rare Thalassomonas sp.</title>
        <authorList>
            <person name="Pheiffer F."/>
            <person name="Schneider Y.K."/>
            <person name="Hansen E.H."/>
            <person name="Andersen J.H."/>
            <person name="Isaksson J."/>
            <person name="Busche T."/>
            <person name="R C."/>
            <person name="Kalinowski J."/>
            <person name="Zyl L.V."/>
            <person name="Trindade M."/>
        </authorList>
    </citation>
    <scope>NUCLEOTIDE SEQUENCE [LARGE SCALE GENOMIC DNA]</scope>
    <source>
        <strain evidence="2 3">A5K-106</strain>
    </source>
</reference>
<evidence type="ECO:0000313" key="3">
    <source>
        <dbReference type="Proteomes" id="UP000032568"/>
    </source>
</evidence>
<dbReference type="AlphaFoldDB" id="A0AAE9YM34"/>
<dbReference type="EMBL" id="CP059735">
    <property type="protein sequence ID" value="WDD97805.1"/>
    <property type="molecule type" value="Genomic_DNA"/>
</dbReference>
<name>A0AAE9YM34_9GAMM</name>
<dbReference type="KEGG" id="tact:SG35_021260"/>
<gene>
    <name evidence="2" type="ORF">SG35_021260</name>
</gene>
<feature type="transmembrane region" description="Helical" evidence="1">
    <location>
        <begin position="48"/>
        <end position="68"/>
    </location>
</feature>
<keyword evidence="1" id="KW-1133">Transmembrane helix</keyword>
<reference evidence="2 3" key="1">
    <citation type="journal article" date="2015" name="Genome Announc.">
        <title>Draft Genome Sequences of Marine Isolates of Thalassomonas viridans and Thalassomonas actiniarum.</title>
        <authorList>
            <person name="Olonade I."/>
            <person name="van Zyl L.J."/>
            <person name="Trindade M."/>
        </authorList>
    </citation>
    <scope>NUCLEOTIDE SEQUENCE [LARGE SCALE GENOMIC DNA]</scope>
    <source>
        <strain evidence="2 3">A5K-106</strain>
    </source>
</reference>
<keyword evidence="3" id="KW-1185">Reference proteome</keyword>
<evidence type="ECO:0000256" key="1">
    <source>
        <dbReference type="SAM" id="Phobius"/>
    </source>
</evidence>
<dbReference type="Proteomes" id="UP000032568">
    <property type="component" value="Chromosome"/>
</dbReference>
<keyword evidence="1" id="KW-0472">Membrane</keyword>
<dbReference type="RefSeq" id="WP_044832124.1">
    <property type="nucleotide sequence ID" value="NZ_CP059735.1"/>
</dbReference>
<accession>A0AAE9YM34</accession>
<feature type="transmembrane region" description="Helical" evidence="1">
    <location>
        <begin position="16"/>
        <end position="36"/>
    </location>
</feature>
<keyword evidence="1" id="KW-0812">Transmembrane</keyword>